<gene>
    <name evidence="4" type="ORF">T4B_4567</name>
</gene>
<sequence length="216" mass="24798">MGLLRFWVILFGLWNAPTTFQRNGKSTEGPNRTEEEPLECLKGVLSRLQSVELNIKHEKWQLMLSAKLLLVRRRQAVQKWYVRNFADVAIALHVFIKKDVKWRWGLKEEEAFTCLRDALSNAASTRGRRPTSGDRVRLTLTFTGCSGLLRDANEDASPSLGYSPLLMISVRQEAKRPENPEDHPQLSNDGHLGVAKAVSRLSHRYYWPQQKEDVED</sequence>
<reference evidence="4 5" key="1">
    <citation type="submission" date="2015-01" db="EMBL/GenBank/DDBJ databases">
        <title>Evolution of Trichinella species and genotypes.</title>
        <authorList>
            <person name="Korhonen P.K."/>
            <person name="Edoardo P."/>
            <person name="Giuseppe L.R."/>
            <person name="Gasser R.B."/>
        </authorList>
    </citation>
    <scope>NUCLEOTIDE SEQUENCE [LARGE SCALE GENOMIC DNA]</scope>
    <source>
        <strain evidence="4">ISS588</strain>
    </source>
</reference>
<evidence type="ECO:0000313" key="5">
    <source>
        <dbReference type="Proteomes" id="UP000054805"/>
    </source>
</evidence>
<comment type="caution">
    <text evidence="4">The sequence shown here is derived from an EMBL/GenBank/DDBJ whole genome shotgun (WGS) entry which is preliminary data.</text>
</comment>
<evidence type="ECO:0000256" key="1">
    <source>
        <dbReference type="SAM" id="MobiDB-lite"/>
    </source>
</evidence>
<dbReference type="InterPro" id="IPR043502">
    <property type="entry name" value="DNA/RNA_pol_sf"/>
</dbReference>
<feature type="chain" id="PRO_5006878881" description="Integrase zinc-binding domain-containing protein" evidence="2">
    <location>
        <begin position="22"/>
        <end position="216"/>
    </location>
</feature>
<dbReference type="Proteomes" id="UP000054805">
    <property type="component" value="Unassembled WGS sequence"/>
</dbReference>
<keyword evidence="2" id="KW-0732">Signal</keyword>
<proteinExistence type="predicted"/>
<evidence type="ECO:0000256" key="2">
    <source>
        <dbReference type="SAM" id="SignalP"/>
    </source>
</evidence>
<protein>
    <recommendedName>
        <fullName evidence="3">Integrase zinc-binding domain-containing protein</fullName>
    </recommendedName>
</protein>
<feature type="signal peptide" evidence="2">
    <location>
        <begin position="1"/>
        <end position="21"/>
    </location>
</feature>
<name>A0A0V1H6H4_TRIPS</name>
<feature type="compositionally biased region" description="Basic and acidic residues" evidence="1">
    <location>
        <begin position="174"/>
        <end position="184"/>
    </location>
</feature>
<dbReference type="Pfam" id="PF17921">
    <property type="entry name" value="Integrase_H2C2"/>
    <property type="match status" value="1"/>
</dbReference>
<organism evidence="4 5">
    <name type="scientific">Trichinella pseudospiralis</name>
    <name type="common">Parasitic roundworm</name>
    <dbReference type="NCBI Taxonomy" id="6337"/>
    <lineage>
        <taxon>Eukaryota</taxon>
        <taxon>Metazoa</taxon>
        <taxon>Ecdysozoa</taxon>
        <taxon>Nematoda</taxon>
        <taxon>Enoplea</taxon>
        <taxon>Dorylaimia</taxon>
        <taxon>Trichinellida</taxon>
        <taxon>Trichinellidae</taxon>
        <taxon>Trichinella</taxon>
    </lineage>
</organism>
<evidence type="ECO:0000313" key="4">
    <source>
        <dbReference type="EMBL" id="KRZ06077.1"/>
    </source>
</evidence>
<evidence type="ECO:0000259" key="3">
    <source>
        <dbReference type="Pfam" id="PF17921"/>
    </source>
</evidence>
<dbReference type="AlphaFoldDB" id="A0A0V1H6H4"/>
<keyword evidence="5" id="KW-1185">Reference proteome</keyword>
<feature type="domain" description="Integrase zinc-binding" evidence="3">
    <location>
        <begin position="190"/>
        <end position="216"/>
    </location>
</feature>
<dbReference type="InterPro" id="IPR041588">
    <property type="entry name" value="Integrase_H2C2"/>
</dbReference>
<dbReference type="EMBL" id="JYDS01000447">
    <property type="protein sequence ID" value="KRZ06077.1"/>
    <property type="molecule type" value="Genomic_DNA"/>
</dbReference>
<feature type="region of interest" description="Disordered" evidence="1">
    <location>
        <begin position="174"/>
        <end position="193"/>
    </location>
</feature>
<accession>A0A0V1H6H4</accession>
<dbReference type="SUPFAM" id="SSF56672">
    <property type="entry name" value="DNA/RNA polymerases"/>
    <property type="match status" value="1"/>
</dbReference>